<evidence type="ECO:0000256" key="2">
    <source>
        <dbReference type="ARBA" id="ARBA00022692"/>
    </source>
</evidence>
<organism evidence="6 7">
    <name type="scientific">Kribbella voronezhensis</name>
    <dbReference type="NCBI Taxonomy" id="2512212"/>
    <lineage>
        <taxon>Bacteria</taxon>
        <taxon>Bacillati</taxon>
        <taxon>Actinomycetota</taxon>
        <taxon>Actinomycetes</taxon>
        <taxon>Propionibacteriales</taxon>
        <taxon>Kribbellaceae</taxon>
        <taxon>Kribbella</taxon>
    </lineage>
</organism>
<evidence type="ECO:0000256" key="1">
    <source>
        <dbReference type="ARBA" id="ARBA00004370"/>
    </source>
</evidence>
<dbReference type="AlphaFoldDB" id="A0A4R7SXK5"/>
<comment type="subcellular location">
    <subcellularLocation>
        <location evidence="1">Membrane</location>
    </subcellularLocation>
</comment>
<dbReference type="GO" id="GO:0016020">
    <property type="term" value="C:membrane"/>
    <property type="evidence" value="ECO:0007669"/>
    <property type="project" value="UniProtKB-SubCell"/>
</dbReference>
<comment type="caution">
    <text evidence="6">The sequence shown here is derived from an EMBL/GenBank/DDBJ whole genome shotgun (WGS) entry which is preliminary data.</text>
</comment>
<name>A0A4R7SXK5_9ACTN</name>
<dbReference type="Pfam" id="PF01124">
    <property type="entry name" value="MAPEG"/>
    <property type="match status" value="1"/>
</dbReference>
<keyword evidence="3 5" id="KW-1133">Transmembrane helix</keyword>
<evidence type="ECO:0000256" key="3">
    <source>
        <dbReference type="ARBA" id="ARBA00022989"/>
    </source>
</evidence>
<proteinExistence type="predicted"/>
<dbReference type="Gene3D" id="1.20.120.550">
    <property type="entry name" value="Membrane associated eicosanoid/glutathione metabolism-like domain"/>
    <property type="match status" value="1"/>
</dbReference>
<feature type="transmembrane region" description="Helical" evidence="5">
    <location>
        <begin position="6"/>
        <end position="24"/>
    </location>
</feature>
<evidence type="ECO:0000256" key="5">
    <source>
        <dbReference type="SAM" id="Phobius"/>
    </source>
</evidence>
<dbReference type="InterPro" id="IPR001129">
    <property type="entry name" value="Membr-assoc_MAPEG"/>
</dbReference>
<evidence type="ECO:0000313" key="7">
    <source>
        <dbReference type="Proteomes" id="UP000295151"/>
    </source>
</evidence>
<protein>
    <recommendedName>
        <fullName evidence="8">MAPEG family protein</fullName>
    </recommendedName>
</protein>
<dbReference type="OrthoDB" id="8537976at2"/>
<feature type="transmembrane region" description="Helical" evidence="5">
    <location>
        <begin position="112"/>
        <end position="131"/>
    </location>
</feature>
<reference evidence="6 7" key="1">
    <citation type="submission" date="2019-03" db="EMBL/GenBank/DDBJ databases">
        <title>Genomic Encyclopedia of Type Strains, Phase III (KMG-III): the genomes of soil and plant-associated and newly described type strains.</title>
        <authorList>
            <person name="Whitman W."/>
        </authorList>
    </citation>
    <scope>NUCLEOTIDE SEQUENCE [LARGE SCALE GENOMIC DNA]</scope>
    <source>
        <strain evidence="6 7">VKM Ac-2575</strain>
    </source>
</reference>
<dbReference type="EMBL" id="SOCE01000002">
    <property type="protein sequence ID" value="TDU83639.1"/>
    <property type="molecule type" value="Genomic_DNA"/>
</dbReference>
<evidence type="ECO:0000313" key="6">
    <source>
        <dbReference type="EMBL" id="TDU83639.1"/>
    </source>
</evidence>
<feature type="transmembrane region" description="Helical" evidence="5">
    <location>
        <begin position="56"/>
        <end position="74"/>
    </location>
</feature>
<dbReference type="RefSeq" id="WP_133983028.1">
    <property type="nucleotide sequence ID" value="NZ_SOCE01000002.1"/>
</dbReference>
<keyword evidence="2 5" id="KW-0812">Transmembrane</keyword>
<keyword evidence="4 5" id="KW-0472">Membrane</keyword>
<dbReference type="SUPFAM" id="SSF161084">
    <property type="entry name" value="MAPEG domain-like"/>
    <property type="match status" value="1"/>
</dbReference>
<sequence>MSTVTIVSIALMGILLFLLGANVTRHRAIAGSKGGNQQPTDPTDRLLIAIRAHGNAAEYIPTMIVLVLVCSALSDSWWVDALAVAALVVRTVHAAGMLTSKTLATHGPLRDVGAMGTYLVGITLGVTAIAVM</sequence>
<accession>A0A4R7SXK5</accession>
<evidence type="ECO:0000256" key="4">
    <source>
        <dbReference type="ARBA" id="ARBA00023136"/>
    </source>
</evidence>
<dbReference type="PANTHER" id="PTHR35814">
    <property type="match status" value="1"/>
</dbReference>
<dbReference type="PANTHER" id="PTHR35814:SF1">
    <property type="entry name" value="GLUTATHIONE S-TRANSFERASE-RELATED"/>
    <property type="match status" value="1"/>
</dbReference>
<evidence type="ECO:0008006" key="8">
    <source>
        <dbReference type="Google" id="ProtNLM"/>
    </source>
</evidence>
<dbReference type="Proteomes" id="UP000295151">
    <property type="component" value="Unassembled WGS sequence"/>
</dbReference>
<gene>
    <name evidence="6" type="ORF">EV138_6103</name>
</gene>
<dbReference type="InterPro" id="IPR023352">
    <property type="entry name" value="MAPEG-like_dom_sf"/>
</dbReference>
<keyword evidence="7" id="KW-1185">Reference proteome</keyword>